<dbReference type="EMBL" id="BART01011317">
    <property type="protein sequence ID" value="GAG83504.1"/>
    <property type="molecule type" value="Genomic_DNA"/>
</dbReference>
<organism evidence="1">
    <name type="scientific">marine sediment metagenome</name>
    <dbReference type="NCBI Taxonomy" id="412755"/>
    <lineage>
        <taxon>unclassified sequences</taxon>
        <taxon>metagenomes</taxon>
        <taxon>ecological metagenomes</taxon>
    </lineage>
</organism>
<protein>
    <submittedName>
        <fullName evidence="1">Uncharacterized protein</fullName>
    </submittedName>
</protein>
<evidence type="ECO:0000313" key="1">
    <source>
        <dbReference type="EMBL" id="GAG83504.1"/>
    </source>
</evidence>
<dbReference type="AlphaFoldDB" id="X1ALT4"/>
<reference evidence="1" key="1">
    <citation type="journal article" date="2014" name="Front. Microbiol.">
        <title>High frequency of phylogenetically diverse reductive dehalogenase-homologous genes in deep subseafloor sedimentary metagenomes.</title>
        <authorList>
            <person name="Kawai M."/>
            <person name="Futagami T."/>
            <person name="Toyoda A."/>
            <person name="Takaki Y."/>
            <person name="Nishi S."/>
            <person name="Hori S."/>
            <person name="Arai W."/>
            <person name="Tsubouchi T."/>
            <person name="Morono Y."/>
            <person name="Uchiyama I."/>
            <person name="Ito T."/>
            <person name="Fujiyama A."/>
            <person name="Inagaki F."/>
            <person name="Takami H."/>
        </authorList>
    </citation>
    <scope>NUCLEOTIDE SEQUENCE</scope>
    <source>
        <strain evidence="1">Expedition CK06-06</strain>
    </source>
</reference>
<comment type="caution">
    <text evidence="1">The sequence shown here is derived from an EMBL/GenBank/DDBJ whole genome shotgun (WGS) entry which is preliminary data.</text>
</comment>
<accession>X1ALT4</accession>
<gene>
    <name evidence="1" type="ORF">S01H4_24163</name>
</gene>
<feature type="non-terminal residue" evidence="1">
    <location>
        <position position="1"/>
    </location>
</feature>
<proteinExistence type="predicted"/>
<sequence length="51" mass="6154">TGESEQNVQFLSNYLEHDNDRIKNIAFNEIHLIYENKNVLWYNDEEKSSNH</sequence>
<name>X1ALT4_9ZZZZ</name>